<keyword evidence="2" id="KW-0812">Transmembrane</keyword>
<proteinExistence type="predicted"/>
<gene>
    <name evidence="3" type="ORF">KHLLAP_LOCUS1827</name>
</gene>
<dbReference type="InterPro" id="IPR018750">
    <property type="entry name" value="DUF2306_membrane"/>
</dbReference>
<evidence type="ECO:0000313" key="3">
    <source>
        <dbReference type="EMBL" id="CAJ2501359.1"/>
    </source>
</evidence>
<organism evidence="3 4">
    <name type="scientific">Anthostomella pinea</name>
    <dbReference type="NCBI Taxonomy" id="933095"/>
    <lineage>
        <taxon>Eukaryota</taxon>
        <taxon>Fungi</taxon>
        <taxon>Dikarya</taxon>
        <taxon>Ascomycota</taxon>
        <taxon>Pezizomycotina</taxon>
        <taxon>Sordariomycetes</taxon>
        <taxon>Xylariomycetidae</taxon>
        <taxon>Xylariales</taxon>
        <taxon>Xylariaceae</taxon>
        <taxon>Anthostomella</taxon>
    </lineage>
</organism>
<sequence length="353" mass="38868">MAVSNRPPRNSFVTFARKIYNPIGFSKGYNFVLWFIFGGALVGFSLARLQYLDFYGVFCSSHPSGSSGAAPGECFYWLQTRYTVGIILHLACILPAALLAVVQFVPTVRYKAMMFHRINGYVVITLAIVSTGAAFSIAEISFGGGLDIRTAVGALGIAFIGALVMAYVNVKRLQIEQHRAWMIRAWVWAGCIITTRIIFIIAVSVPKATTLYYALPCDKLNWLLGDQSRTLSLYPECQSFFSGENPSQHASVRQSFTNAHSVAEVTAAMNASFGMAIWLAWLIHIFGAELYLHLTPVEAERLRRVSYQRQLEAGMRQPGSAGLTADRLGDSEKWMPPAPIAIERKSSSSPSTS</sequence>
<evidence type="ECO:0000256" key="1">
    <source>
        <dbReference type="SAM" id="MobiDB-lite"/>
    </source>
</evidence>
<feature type="region of interest" description="Disordered" evidence="1">
    <location>
        <begin position="316"/>
        <end position="353"/>
    </location>
</feature>
<evidence type="ECO:0000256" key="2">
    <source>
        <dbReference type="SAM" id="Phobius"/>
    </source>
</evidence>
<protein>
    <submittedName>
        <fullName evidence="3">Uu.00g042120.m01.CDS01</fullName>
    </submittedName>
</protein>
<feature type="transmembrane region" description="Helical" evidence="2">
    <location>
        <begin position="150"/>
        <end position="170"/>
    </location>
</feature>
<reference evidence="3" key="1">
    <citation type="submission" date="2023-10" db="EMBL/GenBank/DDBJ databases">
        <authorList>
            <person name="Hackl T."/>
        </authorList>
    </citation>
    <scope>NUCLEOTIDE SEQUENCE</scope>
</reference>
<dbReference type="Proteomes" id="UP001295740">
    <property type="component" value="Unassembled WGS sequence"/>
</dbReference>
<keyword evidence="2" id="KW-0472">Membrane</keyword>
<feature type="transmembrane region" description="Helical" evidence="2">
    <location>
        <begin position="182"/>
        <end position="205"/>
    </location>
</feature>
<dbReference type="AlphaFoldDB" id="A0AAI8YBP4"/>
<name>A0AAI8YBP4_9PEZI</name>
<accession>A0AAI8YBP4</accession>
<keyword evidence="4" id="KW-1185">Reference proteome</keyword>
<feature type="transmembrane region" description="Helical" evidence="2">
    <location>
        <begin position="86"/>
        <end position="106"/>
    </location>
</feature>
<dbReference type="Pfam" id="PF10067">
    <property type="entry name" value="DUF2306"/>
    <property type="match status" value="1"/>
</dbReference>
<feature type="transmembrane region" description="Helical" evidence="2">
    <location>
        <begin position="275"/>
        <end position="294"/>
    </location>
</feature>
<dbReference type="EMBL" id="CAUWAG010000003">
    <property type="protein sequence ID" value="CAJ2501359.1"/>
    <property type="molecule type" value="Genomic_DNA"/>
</dbReference>
<evidence type="ECO:0000313" key="4">
    <source>
        <dbReference type="Proteomes" id="UP001295740"/>
    </source>
</evidence>
<comment type="caution">
    <text evidence="3">The sequence shown here is derived from an EMBL/GenBank/DDBJ whole genome shotgun (WGS) entry which is preliminary data.</text>
</comment>
<feature type="transmembrane region" description="Helical" evidence="2">
    <location>
        <begin position="28"/>
        <end position="47"/>
    </location>
</feature>
<keyword evidence="2" id="KW-1133">Transmembrane helix</keyword>
<feature type="transmembrane region" description="Helical" evidence="2">
    <location>
        <begin position="118"/>
        <end position="138"/>
    </location>
</feature>